<dbReference type="AlphaFoldDB" id="A0A399E9E7"/>
<evidence type="ECO:0000313" key="2">
    <source>
        <dbReference type="Proteomes" id="UP000266089"/>
    </source>
</evidence>
<dbReference type="Gene3D" id="3.40.50.10320">
    <property type="entry name" value="LmbE-like"/>
    <property type="match status" value="1"/>
</dbReference>
<dbReference type="SUPFAM" id="SSF102588">
    <property type="entry name" value="LmbE-like"/>
    <property type="match status" value="1"/>
</dbReference>
<organism evidence="1 2">
    <name type="scientific">Meiothermus taiwanensis</name>
    <dbReference type="NCBI Taxonomy" id="172827"/>
    <lineage>
        <taxon>Bacteria</taxon>
        <taxon>Thermotogati</taxon>
        <taxon>Deinococcota</taxon>
        <taxon>Deinococci</taxon>
        <taxon>Thermales</taxon>
        <taxon>Thermaceae</taxon>
        <taxon>Meiothermus</taxon>
    </lineage>
</organism>
<dbReference type="RefSeq" id="WP_024050578.1">
    <property type="nucleotide sequence ID" value="NZ_JBHSXZ010000034.1"/>
</dbReference>
<protein>
    <submittedName>
        <fullName evidence="1">4-oxalmesaconate hydratase</fullName>
        <ecNumber evidence="1">4.2.1.83</ecNumber>
    </submittedName>
</protein>
<dbReference type="Proteomes" id="UP000266089">
    <property type="component" value="Unassembled WGS sequence"/>
</dbReference>
<keyword evidence="1" id="KW-0456">Lyase</keyword>
<dbReference type="Pfam" id="PF02585">
    <property type="entry name" value="PIG-L"/>
    <property type="match status" value="1"/>
</dbReference>
<reference evidence="1 2" key="1">
    <citation type="submission" date="2018-08" db="EMBL/GenBank/DDBJ databases">
        <title>Meiothermus cateniformans JCM 15151 genome sequencing project.</title>
        <authorList>
            <person name="Da Costa M.S."/>
            <person name="Albuquerque L."/>
            <person name="Raposo P."/>
            <person name="Froufe H.J.C."/>
            <person name="Barroso C.S."/>
            <person name="Egas C."/>
        </authorList>
    </citation>
    <scope>NUCLEOTIDE SEQUENCE [LARGE SCALE GENOMIC DNA]</scope>
    <source>
        <strain evidence="1 2">JCM 15151</strain>
    </source>
</reference>
<accession>A0A399E9E7</accession>
<dbReference type="PANTHER" id="PTHR12993:SF29">
    <property type="entry name" value="BLR3841 PROTEIN"/>
    <property type="match status" value="1"/>
</dbReference>
<sequence length="237" mass="26163">MSRSLLVISAHAADFVWRAGGAIATFAAAGGVARVVALSYGERGESGELWKEPGQTEEKVKQIRHREASQAAAILGARFECLDLGDYPLEVDKAALERLTAIIVETAPDLILTHAQQDPFNPDHPVAYTATERARQLASGSGVASAFRTVRPPELLLFEPHQPELCGFVPNVFLDITPVWEKKQQAMAVFASQSYLRQYYSERAAHRANHARRIAGYKDIERAEAFQRVLPQVVRSL</sequence>
<proteinExistence type="predicted"/>
<dbReference type="PANTHER" id="PTHR12993">
    <property type="entry name" value="N-ACETYLGLUCOSAMINYL-PHOSPHATIDYLINOSITOL DE-N-ACETYLASE-RELATED"/>
    <property type="match status" value="1"/>
</dbReference>
<name>A0A399E9E7_9DEIN</name>
<dbReference type="InterPro" id="IPR024078">
    <property type="entry name" value="LmbE-like_dom_sf"/>
</dbReference>
<dbReference type="EC" id="4.2.1.83" evidence="1"/>
<comment type="caution">
    <text evidence="1">The sequence shown here is derived from an EMBL/GenBank/DDBJ whole genome shotgun (WGS) entry which is preliminary data.</text>
</comment>
<evidence type="ECO:0000313" key="1">
    <source>
        <dbReference type="EMBL" id="RIH78672.1"/>
    </source>
</evidence>
<dbReference type="InterPro" id="IPR003737">
    <property type="entry name" value="GlcNAc_PI_deacetylase-related"/>
</dbReference>
<gene>
    <name evidence="1" type="primary">galB</name>
    <name evidence="1" type="ORF">Mcate_00691</name>
</gene>
<dbReference type="GO" id="GO:0016811">
    <property type="term" value="F:hydrolase activity, acting on carbon-nitrogen (but not peptide) bonds, in linear amides"/>
    <property type="evidence" value="ECO:0007669"/>
    <property type="project" value="TreeGrafter"/>
</dbReference>
<dbReference type="OrthoDB" id="9815144at2"/>
<dbReference type="EMBL" id="QWKX01000012">
    <property type="protein sequence ID" value="RIH78672.1"/>
    <property type="molecule type" value="Genomic_DNA"/>
</dbReference>
<dbReference type="GO" id="GO:0047584">
    <property type="term" value="F:4-oxalmesaconate hydratase activity"/>
    <property type="evidence" value="ECO:0007669"/>
    <property type="project" value="UniProtKB-EC"/>
</dbReference>